<sequence length="161" mass="18341">MVFNQKVLKSTSLISLIGGHKSQESDCDPQTVTFEMNVLIVFLSLVSLAFSAFELAPSLNPRNCWSCTSIIDYVKWYCYNQNQWDNNCPEAREEMRQRCLPCNVNTHCYKACKREICQQIENNWHLVVIMLKHRASSSDVCGAGPLHIDQYCGPQAKKGCD</sequence>
<keyword evidence="2" id="KW-1185">Reference proteome</keyword>
<reference evidence="1 2" key="2">
    <citation type="journal article" date="2019" name="G3 (Bethesda)">
        <title>Hybrid Assembly of the Genome of the Entomopathogenic Nematode Steinernema carpocapsae Identifies the X-Chromosome.</title>
        <authorList>
            <person name="Serra L."/>
            <person name="Macchietto M."/>
            <person name="Macias-Munoz A."/>
            <person name="McGill C.J."/>
            <person name="Rodriguez I.M."/>
            <person name="Rodriguez B."/>
            <person name="Murad R."/>
            <person name="Mortazavi A."/>
        </authorList>
    </citation>
    <scope>NUCLEOTIDE SEQUENCE [LARGE SCALE GENOMIC DNA]</scope>
    <source>
        <strain evidence="1 2">ALL</strain>
    </source>
</reference>
<comment type="caution">
    <text evidence="1">The sequence shown here is derived from an EMBL/GenBank/DDBJ whole genome shotgun (WGS) entry which is preliminary data.</text>
</comment>
<dbReference type="Proteomes" id="UP000298663">
    <property type="component" value="Unassembled WGS sequence"/>
</dbReference>
<dbReference type="EMBL" id="AZBU02000010">
    <property type="protein sequence ID" value="TKR62268.1"/>
    <property type="molecule type" value="Genomic_DNA"/>
</dbReference>
<evidence type="ECO:0000313" key="1">
    <source>
        <dbReference type="EMBL" id="TKR62268.1"/>
    </source>
</evidence>
<organism evidence="1 2">
    <name type="scientific">Steinernema carpocapsae</name>
    <name type="common">Entomopathogenic nematode</name>
    <dbReference type="NCBI Taxonomy" id="34508"/>
    <lineage>
        <taxon>Eukaryota</taxon>
        <taxon>Metazoa</taxon>
        <taxon>Ecdysozoa</taxon>
        <taxon>Nematoda</taxon>
        <taxon>Chromadorea</taxon>
        <taxon>Rhabditida</taxon>
        <taxon>Tylenchina</taxon>
        <taxon>Panagrolaimomorpha</taxon>
        <taxon>Strongyloidoidea</taxon>
        <taxon>Steinernematidae</taxon>
        <taxon>Steinernema</taxon>
    </lineage>
</organism>
<protein>
    <submittedName>
        <fullName evidence="1">Uncharacterized protein</fullName>
    </submittedName>
</protein>
<evidence type="ECO:0000313" key="2">
    <source>
        <dbReference type="Proteomes" id="UP000298663"/>
    </source>
</evidence>
<reference evidence="1 2" key="1">
    <citation type="journal article" date="2015" name="Genome Biol.">
        <title>Comparative genomics of Steinernema reveals deeply conserved gene regulatory networks.</title>
        <authorList>
            <person name="Dillman A.R."/>
            <person name="Macchietto M."/>
            <person name="Porter C.F."/>
            <person name="Rogers A."/>
            <person name="Williams B."/>
            <person name="Antoshechkin I."/>
            <person name="Lee M.M."/>
            <person name="Goodwin Z."/>
            <person name="Lu X."/>
            <person name="Lewis E.E."/>
            <person name="Goodrich-Blair H."/>
            <person name="Stock S.P."/>
            <person name="Adams B.J."/>
            <person name="Sternberg P.W."/>
            <person name="Mortazavi A."/>
        </authorList>
    </citation>
    <scope>NUCLEOTIDE SEQUENCE [LARGE SCALE GENOMIC DNA]</scope>
    <source>
        <strain evidence="1 2">ALL</strain>
    </source>
</reference>
<name>A0A4U5M0T0_STECR</name>
<dbReference type="AlphaFoldDB" id="A0A4U5M0T0"/>
<proteinExistence type="predicted"/>
<accession>A0A4U5M0T0</accession>
<gene>
    <name evidence="1" type="ORF">L596_026255</name>
</gene>